<feature type="compositionally biased region" description="Basic and acidic residues" evidence="1">
    <location>
        <begin position="431"/>
        <end position="464"/>
    </location>
</feature>
<feature type="region of interest" description="Disordered" evidence="1">
    <location>
        <begin position="304"/>
        <end position="770"/>
    </location>
</feature>
<name>A0AAD9QYJ6_ACRCE</name>
<feature type="compositionally biased region" description="Basic residues" evidence="1">
    <location>
        <begin position="476"/>
        <end position="496"/>
    </location>
</feature>
<feature type="region of interest" description="Disordered" evidence="1">
    <location>
        <begin position="1050"/>
        <end position="1088"/>
    </location>
</feature>
<feature type="region of interest" description="Disordered" evidence="1">
    <location>
        <begin position="1436"/>
        <end position="1463"/>
    </location>
</feature>
<dbReference type="Gene3D" id="1.25.40.420">
    <property type="match status" value="1"/>
</dbReference>
<feature type="compositionally biased region" description="Low complexity" evidence="1">
    <location>
        <begin position="1060"/>
        <end position="1078"/>
    </location>
</feature>
<feature type="compositionally biased region" description="Basic and acidic residues" evidence="1">
    <location>
        <begin position="658"/>
        <end position="731"/>
    </location>
</feature>
<feature type="compositionally biased region" description="Basic and acidic residues" evidence="1">
    <location>
        <begin position="502"/>
        <end position="526"/>
    </location>
</feature>
<sequence>MAAAKTARRDTTSHMHDFYVPNDPLQDSCIGRRTGIPLKIKARKDSNGFENVDDYFPDSVLMFDLLIVDRRTGIPLNIKPRKDSQGFEIVDDYFPDSVFEKSKGSSCEPTPQREEEENLPETTCADESMVAETPQRKFESPNDTGTLMKHPASGDPTPQFKGTKKRLSFAQGKTPMVVAQPGEIQSRSLAGDKSVIDIDDESDSDINVIDDDTHNQEAIKVLPPTSLQVTSKTAKQEVPKTYQRGVSADEDDDDVIDIEIVDNEDTFLTLGNATQNLQRAAAEKAPVFVEDVIADETVVLQGTKHKTMSPEYGSSDSQQEAKKPLVSKQRKSKIPVRTERRATKGKKNKIEQGQDVAIRKEEVNEGKGSRQDDAKSLMRRLQGLSSTTIGQNEVSDKNDQNRQPETDVDVVGEGDDIIGKMQNSKRKSTRGKNEEIKESLNSRPQERESKGYENEEIDAKEKAPVEAQVNETERKGKQRAKRLSGTKSTRKAKKNNSKVTKAKSDMEVPVEDEKLVNMKNGKAEKQSRKRNNVPVSGQQETEEINEGTEKSEQNLEREVAGNETLESDGSRKEHQVKEVKNDKHETEGGLKYNGDEDAEEDDGHENDDEKDERTGRRKRKEGGVVKKMGKWRKEKIKENVATEVEAELSGRKTRAQRKKEVDAKLNKQESKTESRESYNEGVEDSHRGLEDTESTERKTKAPKKKVDVQPSEKDKKGVRRNEGPEDHHLVAAEEVEDAEAGEDVVSEETKLTENDDGTQTSGKEEIGKFGKYDGETLSEVTKYAKDLEGLPTEGSSVLAPKSTDCILNVIEEHNDEQIASGKTVQESVSSISNVSSNASSGSESRKRTRNQRRKRKLLVHKSKVSRSKRARAAALDSQDSATESKIRTDSKNPRLEEEEEEEAQIHMSKEEESVSEINKANGSELSSIQSALDSDKNEVDNRDNRNESVPEADAVETRTFAEVSSKHEEQTPFVVPSAQVGAALKSILKSGGSTGRKNAGGSDADDEGLQSPKRPNRKRLSTVSFAATPFEAPKPSPLVDQFLASGGSSFLSTDKSFTPGSGTSGRSSSRSVSVVSSAEESEMDPEEEVTLTNDDKLAEVSAVDSSGEDVDNATVCNPEENEEVEMDVFHAPGMLNFTNPAGQLATDDDPLVVHKFISQPLFGGGQVILRPGAEKGRQFVRNDTMVSRKSFGLRFCKNAAENLAVEYLKSPRLLVMKDGRPCHSLDQGAMRVFYVIKGNVMVTIHQSSAVLNTGSTFFVPQGNSYKIKNLKQTEAKLMFVQIKGLVKCVLLPEFRALICEQYIGETLAVDTASEAMQIAVTYGQEELRERCLDFIEENTESVFRTKGFHELSEEALALLLQSDKLMMDELEILAAVREWATVNSSMAEVVQNVIKYVRLALLTPEELKQIEQDNEKDSMVPIKQISEAWKYHALRKSPRHNASVPRPRPRRGTKPREMYTEIQ</sequence>
<feature type="region of interest" description="Disordered" evidence="1">
    <location>
        <begin position="100"/>
        <end position="162"/>
    </location>
</feature>
<feature type="compositionally biased region" description="Acidic residues" evidence="1">
    <location>
        <begin position="733"/>
        <end position="746"/>
    </location>
</feature>
<dbReference type="InterPro" id="IPR025974">
    <property type="entry name" value="Mif2/CENP-C_cupin"/>
</dbReference>
<dbReference type="InterPro" id="IPR011051">
    <property type="entry name" value="RmlC_Cupin_sf"/>
</dbReference>
<feature type="compositionally biased region" description="Basic and acidic residues" evidence="1">
    <location>
        <begin position="933"/>
        <end position="948"/>
    </location>
</feature>
<evidence type="ECO:0000313" key="4">
    <source>
        <dbReference type="Proteomes" id="UP001249851"/>
    </source>
</evidence>
<feature type="compositionally biased region" description="Basic and acidic residues" evidence="1">
    <location>
        <begin position="568"/>
        <end position="588"/>
    </location>
</feature>
<dbReference type="InterPro" id="IPR011705">
    <property type="entry name" value="BACK"/>
</dbReference>
<feature type="compositionally biased region" description="Basic and acidic residues" evidence="1">
    <location>
        <begin position="882"/>
        <end position="895"/>
    </location>
</feature>
<feature type="compositionally biased region" description="Polar residues" evidence="1">
    <location>
        <begin position="1050"/>
        <end position="1059"/>
    </location>
</feature>
<dbReference type="EMBL" id="JARQWQ010000009">
    <property type="protein sequence ID" value="KAK2569816.1"/>
    <property type="molecule type" value="Genomic_DNA"/>
</dbReference>
<feature type="compositionally biased region" description="Basic and acidic residues" evidence="1">
    <location>
        <begin position="336"/>
        <end position="376"/>
    </location>
</feature>
<dbReference type="Gene3D" id="2.60.120.10">
    <property type="entry name" value="Jelly Rolls"/>
    <property type="match status" value="1"/>
</dbReference>
<feature type="compositionally biased region" description="Acidic residues" evidence="1">
    <location>
        <begin position="1079"/>
        <end position="1088"/>
    </location>
</feature>
<evidence type="ECO:0000259" key="2">
    <source>
        <dbReference type="SMART" id="SM00875"/>
    </source>
</evidence>
<protein>
    <submittedName>
        <fullName evidence="3">BTB/POZ domain-containing protein 19</fullName>
    </submittedName>
</protein>
<feature type="region of interest" description="Disordered" evidence="1">
    <location>
        <begin position="817"/>
        <end position="1038"/>
    </location>
</feature>
<evidence type="ECO:0000256" key="1">
    <source>
        <dbReference type="SAM" id="MobiDB-lite"/>
    </source>
</evidence>
<evidence type="ECO:0000313" key="3">
    <source>
        <dbReference type="EMBL" id="KAK2569816.1"/>
    </source>
</evidence>
<dbReference type="Pfam" id="PF07707">
    <property type="entry name" value="BACK"/>
    <property type="match status" value="1"/>
</dbReference>
<feature type="compositionally biased region" description="Basic residues" evidence="1">
    <location>
        <begin position="846"/>
        <end position="871"/>
    </location>
</feature>
<feature type="domain" description="BACK" evidence="2">
    <location>
        <begin position="1312"/>
        <end position="1411"/>
    </location>
</feature>
<feature type="compositionally biased region" description="Acidic residues" evidence="1">
    <location>
        <begin position="406"/>
        <end position="416"/>
    </location>
</feature>
<dbReference type="PANTHER" id="PTHR46965:SF1">
    <property type="entry name" value="BTB_POZ DOMAIN-CONTAINING PROTEIN 19"/>
    <property type="match status" value="1"/>
</dbReference>
<dbReference type="InterPro" id="IPR042846">
    <property type="entry name" value="BTBD19"/>
</dbReference>
<feature type="compositionally biased region" description="Basic and acidic residues" evidence="1">
    <location>
        <begin position="547"/>
        <end position="560"/>
    </location>
</feature>
<organism evidence="3 4">
    <name type="scientific">Acropora cervicornis</name>
    <name type="common">Staghorn coral</name>
    <dbReference type="NCBI Taxonomy" id="6130"/>
    <lineage>
        <taxon>Eukaryota</taxon>
        <taxon>Metazoa</taxon>
        <taxon>Cnidaria</taxon>
        <taxon>Anthozoa</taxon>
        <taxon>Hexacorallia</taxon>
        <taxon>Scleractinia</taxon>
        <taxon>Astrocoeniina</taxon>
        <taxon>Acroporidae</taxon>
        <taxon>Acropora</taxon>
    </lineage>
</organism>
<keyword evidence="4" id="KW-1185">Reference proteome</keyword>
<feature type="compositionally biased region" description="Polar residues" evidence="1">
    <location>
        <begin position="915"/>
        <end position="932"/>
    </location>
</feature>
<gene>
    <name evidence="3" type="ORF">P5673_005667</name>
</gene>
<feature type="compositionally biased region" description="Basic and acidic residues" evidence="1">
    <location>
        <begin position="1454"/>
        <end position="1463"/>
    </location>
</feature>
<feature type="compositionally biased region" description="Low complexity" evidence="1">
    <location>
        <begin position="826"/>
        <end position="842"/>
    </location>
</feature>
<dbReference type="Pfam" id="PF11699">
    <property type="entry name" value="CENP-C_C"/>
    <property type="match status" value="1"/>
</dbReference>
<reference evidence="3" key="1">
    <citation type="journal article" date="2023" name="G3 (Bethesda)">
        <title>Whole genome assembly and annotation of the endangered Caribbean coral Acropora cervicornis.</title>
        <authorList>
            <person name="Selwyn J.D."/>
            <person name="Vollmer S.V."/>
        </authorList>
    </citation>
    <scope>NUCLEOTIDE SEQUENCE</scope>
    <source>
        <strain evidence="3">K2</strain>
    </source>
</reference>
<feature type="compositionally biased region" description="Acidic residues" evidence="1">
    <location>
        <begin position="595"/>
        <end position="610"/>
    </location>
</feature>
<dbReference type="CDD" id="cd18494">
    <property type="entry name" value="BACK_BTBD19"/>
    <property type="match status" value="1"/>
</dbReference>
<accession>A0AAD9QYJ6</accession>
<feature type="compositionally biased region" description="Basic and acidic residues" evidence="1">
    <location>
        <begin position="903"/>
        <end position="912"/>
    </location>
</feature>
<dbReference type="SUPFAM" id="SSF51182">
    <property type="entry name" value="RmlC-like cupins"/>
    <property type="match status" value="1"/>
</dbReference>
<dbReference type="SMART" id="SM00875">
    <property type="entry name" value="BACK"/>
    <property type="match status" value="1"/>
</dbReference>
<reference evidence="3" key="2">
    <citation type="journal article" date="2023" name="Science">
        <title>Genomic signatures of disease resistance in endangered staghorn corals.</title>
        <authorList>
            <person name="Vollmer S.V."/>
            <person name="Selwyn J.D."/>
            <person name="Despard B.A."/>
            <person name="Roesel C.L."/>
        </authorList>
    </citation>
    <scope>NUCLEOTIDE SEQUENCE</scope>
    <source>
        <strain evidence="3">K2</strain>
    </source>
</reference>
<feature type="compositionally biased region" description="Polar residues" evidence="1">
    <location>
        <begin position="383"/>
        <end position="393"/>
    </location>
</feature>
<dbReference type="PANTHER" id="PTHR46965">
    <property type="entry name" value="BTB/POZ DOMAIN-CONTAINING PROTEIN 19"/>
    <property type="match status" value="1"/>
</dbReference>
<feature type="compositionally biased region" description="Basic and acidic residues" evidence="1">
    <location>
        <begin position="394"/>
        <end position="405"/>
    </location>
</feature>
<dbReference type="InterPro" id="IPR014710">
    <property type="entry name" value="RmlC-like_jellyroll"/>
</dbReference>
<proteinExistence type="predicted"/>
<comment type="caution">
    <text evidence="3">The sequence shown here is derived from an EMBL/GenBank/DDBJ whole genome shotgun (WGS) entry which is preliminary data.</text>
</comment>
<dbReference type="Proteomes" id="UP001249851">
    <property type="component" value="Unassembled WGS sequence"/>
</dbReference>